<dbReference type="RefSeq" id="WP_153982437.1">
    <property type="nucleotide sequence ID" value="NZ_BAAANZ010000008.1"/>
</dbReference>
<evidence type="ECO:0000313" key="2">
    <source>
        <dbReference type="EMBL" id="MBB5618878.1"/>
    </source>
</evidence>
<dbReference type="EMBL" id="JACHBS010000001">
    <property type="protein sequence ID" value="MBB5618878.1"/>
    <property type="molecule type" value="Genomic_DNA"/>
</dbReference>
<name>A0A840XQQ4_9MICO</name>
<keyword evidence="1" id="KW-0472">Membrane</keyword>
<organism evidence="2 3">
    <name type="scientific">Microcella frigidaquae</name>
    <dbReference type="NCBI Taxonomy" id="424758"/>
    <lineage>
        <taxon>Bacteria</taxon>
        <taxon>Bacillati</taxon>
        <taxon>Actinomycetota</taxon>
        <taxon>Actinomycetes</taxon>
        <taxon>Micrococcales</taxon>
        <taxon>Microbacteriaceae</taxon>
        <taxon>Microcella</taxon>
    </lineage>
</organism>
<sequence>MEKRPLTRSEKFTVGLFGVMTVLIVVPGLVFAAAAIFNTGTIYLPYDFTF</sequence>
<keyword evidence="1" id="KW-1133">Transmembrane helix</keyword>
<dbReference type="Proteomes" id="UP000552883">
    <property type="component" value="Unassembled WGS sequence"/>
</dbReference>
<evidence type="ECO:0000313" key="3">
    <source>
        <dbReference type="Proteomes" id="UP000552883"/>
    </source>
</evidence>
<dbReference type="AlphaFoldDB" id="A0A840XQQ4"/>
<keyword evidence="3" id="KW-1185">Reference proteome</keyword>
<accession>A0A840XQQ4</accession>
<evidence type="ECO:0000256" key="1">
    <source>
        <dbReference type="SAM" id="Phobius"/>
    </source>
</evidence>
<proteinExistence type="predicted"/>
<feature type="transmembrane region" description="Helical" evidence="1">
    <location>
        <begin position="12"/>
        <end position="37"/>
    </location>
</feature>
<comment type="caution">
    <text evidence="2">The sequence shown here is derived from an EMBL/GenBank/DDBJ whole genome shotgun (WGS) entry which is preliminary data.</text>
</comment>
<keyword evidence="1" id="KW-0812">Transmembrane</keyword>
<reference evidence="2 3" key="1">
    <citation type="submission" date="2020-08" db="EMBL/GenBank/DDBJ databases">
        <title>Sequencing the genomes of 1000 actinobacteria strains.</title>
        <authorList>
            <person name="Klenk H.-P."/>
        </authorList>
    </citation>
    <scope>NUCLEOTIDE SEQUENCE [LARGE SCALE GENOMIC DNA]</scope>
    <source>
        <strain evidence="2 3">DSM 23889</strain>
    </source>
</reference>
<dbReference type="OrthoDB" id="9918603at2"/>
<gene>
    <name evidence="2" type="ORF">BJ959_002374</name>
</gene>
<protein>
    <submittedName>
        <fullName evidence="2">Uncharacterized protein</fullName>
    </submittedName>
</protein>